<accession>E4YR51</accession>
<name>E4YR51_OIKDI</name>
<protein>
    <submittedName>
        <fullName evidence="2">Uncharacterized protein</fullName>
    </submittedName>
</protein>
<feature type="region of interest" description="Disordered" evidence="1">
    <location>
        <begin position="1"/>
        <end position="39"/>
    </location>
</feature>
<dbReference type="AlphaFoldDB" id="E4YR51"/>
<dbReference type="EMBL" id="FN655094">
    <property type="protein sequence ID" value="CBY37943.1"/>
    <property type="molecule type" value="Genomic_DNA"/>
</dbReference>
<sequence>MPPTKMKASNVRRSSRLVSKHIGSSRNRLEEMRNSLKII</sequence>
<dbReference type="Proteomes" id="UP000011014">
    <property type="component" value="Unassembled WGS sequence"/>
</dbReference>
<evidence type="ECO:0000256" key="1">
    <source>
        <dbReference type="SAM" id="MobiDB-lite"/>
    </source>
</evidence>
<organism evidence="2">
    <name type="scientific">Oikopleura dioica</name>
    <name type="common">Tunicate</name>
    <dbReference type="NCBI Taxonomy" id="34765"/>
    <lineage>
        <taxon>Eukaryota</taxon>
        <taxon>Metazoa</taxon>
        <taxon>Chordata</taxon>
        <taxon>Tunicata</taxon>
        <taxon>Appendicularia</taxon>
        <taxon>Copelata</taxon>
        <taxon>Oikopleuridae</taxon>
        <taxon>Oikopleura</taxon>
    </lineage>
</organism>
<proteinExistence type="predicted"/>
<evidence type="ECO:0000313" key="2">
    <source>
        <dbReference type="EMBL" id="CBY37943.1"/>
    </source>
</evidence>
<gene>
    <name evidence="2" type="ORF">GSOID_T00031439001</name>
</gene>
<feature type="compositionally biased region" description="Basic and acidic residues" evidence="1">
    <location>
        <begin position="27"/>
        <end position="39"/>
    </location>
</feature>
<reference evidence="2" key="1">
    <citation type="journal article" date="2010" name="Science">
        <title>Plasticity of animal genome architecture unmasked by rapid evolution of a pelagic tunicate.</title>
        <authorList>
            <person name="Denoeud F."/>
            <person name="Henriet S."/>
            <person name="Mungpakdee S."/>
            <person name="Aury J.M."/>
            <person name="Da Silva C."/>
            <person name="Brinkmann H."/>
            <person name="Mikhaleva J."/>
            <person name="Olsen L.C."/>
            <person name="Jubin C."/>
            <person name="Canestro C."/>
            <person name="Bouquet J.M."/>
            <person name="Danks G."/>
            <person name="Poulain J."/>
            <person name="Campsteijn C."/>
            <person name="Adamski M."/>
            <person name="Cross I."/>
            <person name="Yadetie F."/>
            <person name="Muffato M."/>
            <person name="Louis A."/>
            <person name="Butcher S."/>
            <person name="Tsagkogeorga G."/>
            <person name="Konrad A."/>
            <person name="Singh S."/>
            <person name="Jensen M.F."/>
            <person name="Cong E.H."/>
            <person name="Eikeseth-Otteraa H."/>
            <person name="Noel B."/>
            <person name="Anthouard V."/>
            <person name="Porcel B.M."/>
            <person name="Kachouri-Lafond R."/>
            <person name="Nishino A."/>
            <person name="Ugolini M."/>
            <person name="Chourrout P."/>
            <person name="Nishida H."/>
            <person name="Aasland R."/>
            <person name="Huzurbazar S."/>
            <person name="Westhof E."/>
            <person name="Delsuc F."/>
            <person name="Lehrach H."/>
            <person name="Reinhardt R."/>
            <person name="Weissenbach J."/>
            <person name="Roy S.W."/>
            <person name="Artiguenave F."/>
            <person name="Postlethwait J.H."/>
            <person name="Manak J.R."/>
            <person name="Thompson E.M."/>
            <person name="Jaillon O."/>
            <person name="Du Pasquier L."/>
            <person name="Boudinot P."/>
            <person name="Liberles D.A."/>
            <person name="Volff J.N."/>
            <person name="Philippe H."/>
            <person name="Lenhard B."/>
            <person name="Roest Crollius H."/>
            <person name="Wincker P."/>
            <person name="Chourrout D."/>
        </authorList>
    </citation>
    <scope>NUCLEOTIDE SEQUENCE [LARGE SCALE GENOMIC DNA]</scope>
</reference>